<dbReference type="Proteomes" id="UP001152747">
    <property type="component" value="Unassembled WGS sequence"/>
</dbReference>
<keyword evidence="2" id="KW-0472">Membrane</keyword>
<protein>
    <submittedName>
        <fullName evidence="3">Uncharacterized protein</fullName>
    </submittedName>
</protein>
<feature type="region of interest" description="Disordered" evidence="1">
    <location>
        <begin position="141"/>
        <end position="162"/>
    </location>
</feature>
<keyword evidence="2" id="KW-1133">Transmembrane helix</keyword>
<gene>
    <name evidence="3" type="ORF">CAMP_LOCUS12337</name>
</gene>
<evidence type="ECO:0000256" key="2">
    <source>
        <dbReference type="SAM" id="Phobius"/>
    </source>
</evidence>
<proteinExistence type="predicted"/>
<dbReference type="EMBL" id="CANHGI010000004">
    <property type="protein sequence ID" value="CAI5449700.1"/>
    <property type="molecule type" value="Genomic_DNA"/>
</dbReference>
<organism evidence="3 4">
    <name type="scientific">Caenorhabditis angaria</name>
    <dbReference type="NCBI Taxonomy" id="860376"/>
    <lineage>
        <taxon>Eukaryota</taxon>
        <taxon>Metazoa</taxon>
        <taxon>Ecdysozoa</taxon>
        <taxon>Nematoda</taxon>
        <taxon>Chromadorea</taxon>
        <taxon>Rhabditida</taxon>
        <taxon>Rhabditina</taxon>
        <taxon>Rhabditomorpha</taxon>
        <taxon>Rhabditoidea</taxon>
        <taxon>Rhabditidae</taxon>
        <taxon>Peloderinae</taxon>
        <taxon>Caenorhabditis</taxon>
    </lineage>
</organism>
<sequence>MNLTKRACCQLVFILNNTEKIPPCTPSMFPPTSSSKPPVYLMEPVAEKEDHLTFFLGIFALMLIAIGCSLALSKITKPKVSIGYNTSTSSYDILMWLSSNQPNRSSMLLMLRSIACRVPMTPESSNVSVVSSNVPLLPSYQRATTTSPSTNQPPPPYSALIT</sequence>
<comment type="caution">
    <text evidence="3">The sequence shown here is derived from an EMBL/GenBank/DDBJ whole genome shotgun (WGS) entry which is preliminary data.</text>
</comment>
<reference evidence="3" key="1">
    <citation type="submission" date="2022-11" db="EMBL/GenBank/DDBJ databases">
        <authorList>
            <person name="Kikuchi T."/>
        </authorList>
    </citation>
    <scope>NUCLEOTIDE SEQUENCE</scope>
    <source>
        <strain evidence="3">PS1010</strain>
    </source>
</reference>
<dbReference type="OrthoDB" id="5875827at2759"/>
<feature type="transmembrane region" description="Helical" evidence="2">
    <location>
        <begin position="52"/>
        <end position="72"/>
    </location>
</feature>
<evidence type="ECO:0000313" key="3">
    <source>
        <dbReference type="EMBL" id="CAI5449700.1"/>
    </source>
</evidence>
<feature type="compositionally biased region" description="Pro residues" evidence="1">
    <location>
        <begin position="151"/>
        <end position="162"/>
    </location>
</feature>
<keyword evidence="4" id="KW-1185">Reference proteome</keyword>
<accession>A0A9P1IQZ7</accession>
<keyword evidence="2" id="KW-0812">Transmembrane</keyword>
<dbReference type="AlphaFoldDB" id="A0A9P1IQZ7"/>
<feature type="compositionally biased region" description="Low complexity" evidence="1">
    <location>
        <begin position="141"/>
        <end position="150"/>
    </location>
</feature>
<name>A0A9P1IQZ7_9PELO</name>
<evidence type="ECO:0000256" key="1">
    <source>
        <dbReference type="SAM" id="MobiDB-lite"/>
    </source>
</evidence>
<evidence type="ECO:0000313" key="4">
    <source>
        <dbReference type="Proteomes" id="UP001152747"/>
    </source>
</evidence>